<dbReference type="PANTHER" id="PTHR42792:SF1">
    <property type="entry name" value="FLAGELLAR HOOK-ASSOCIATED PROTEIN 3"/>
    <property type="match status" value="1"/>
</dbReference>
<evidence type="ECO:0000256" key="4">
    <source>
        <dbReference type="ARBA" id="ARBA00023143"/>
    </source>
</evidence>
<dbReference type="InterPro" id="IPR001492">
    <property type="entry name" value="Flagellin"/>
</dbReference>
<dbReference type="Gene3D" id="1.20.1330.10">
    <property type="entry name" value="f41 fragment of flagellin, N-terminal domain"/>
    <property type="match status" value="1"/>
</dbReference>
<gene>
    <name evidence="6" type="ORF">OAN307_c29890</name>
</gene>
<dbReference type="NCBIfam" id="TIGR02550">
    <property type="entry name" value="flagell_flgL"/>
    <property type="match status" value="1"/>
</dbReference>
<accession>M9R7C8</accession>
<proteinExistence type="inferred from homology"/>
<evidence type="ECO:0000313" key="7">
    <source>
        <dbReference type="Proteomes" id="UP000005307"/>
    </source>
</evidence>
<dbReference type="SUPFAM" id="SSF64518">
    <property type="entry name" value="Phase 1 flagellin"/>
    <property type="match status" value="1"/>
</dbReference>
<keyword evidence="6" id="KW-0966">Cell projection</keyword>
<dbReference type="GO" id="GO:0005198">
    <property type="term" value="F:structural molecule activity"/>
    <property type="evidence" value="ECO:0007669"/>
    <property type="project" value="InterPro"/>
</dbReference>
<dbReference type="Pfam" id="PF00669">
    <property type="entry name" value="Flagellin_N"/>
    <property type="match status" value="1"/>
</dbReference>
<dbReference type="Proteomes" id="UP000005307">
    <property type="component" value="Chromosome"/>
</dbReference>
<dbReference type="STRING" id="391626.OAN307_c29890"/>
<evidence type="ECO:0000256" key="2">
    <source>
        <dbReference type="ARBA" id="ARBA00004613"/>
    </source>
</evidence>
<feature type="domain" description="Flagellin N-terminal" evidence="5">
    <location>
        <begin position="3"/>
        <end position="141"/>
    </location>
</feature>
<name>M9R7C8_9RHOB</name>
<evidence type="ECO:0000259" key="5">
    <source>
        <dbReference type="Pfam" id="PF00669"/>
    </source>
</evidence>
<evidence type="ECO:0000256" key="1">
    <source>
        <dbReference type="ARBA" id="ARBA00004365"/>
    </source>
</evidence>
<dbReference type="eggNOG" id="COG1344">
    <property type="taxonomic scope" value="Bacteria"/>
</dbReference>
<dbReference type="GO" id="GO:0009424">
    <property type="term" value="C:bacterial-type flagellum hook"/>
    <property type="evidence" value="ECO:0007669"/>
    <property type="project" value="InterPro"/>
</dbReference>
<dbReference type="EMBL" id="CP003740">
    <property type="protein sequence ID" value="AGI68539.1"/>
    <property type="molecule type" value="Genomic_DNA"/>
</dbReference>
<keyword evidence="6" id="KW-0969">Cilium</keyword>
<dbReference type="InterPro" id="IPR013384">
    <property type="entry name" value="Flagell_FlgL"/>
</dbReference>
<dbReference type="GO" id="GO:0071973">
    <property type="term" value="P:bacterial-type flagellum-dependent cell motility"/>
    <property type="evidence" value="ECO:0007669"/>
    <property type="project" value="InterPro"/>
</dbReference>
<dbReference type="OrthoDB" id="7835373at2"/>
<protein>
    <submittedName>
        <fullName evidence="6">FlgL-like flagellar hook associated protein</fullName>
    </submittedName>
</protein>
<dbReference type="HOGENOM" id="CLU_024437_1_0_5"/>
<dbReference type="InterPro" id="IPR001029">
    <property type="entry name" value="Flagellin_N"/>
</dbReference>
<dbReference type="PANTHER" id="PTHR42792">
    <property type="entry name" value="FLAGELLIN"/>
    <property type="match status" value="1"/>
</dbReference>
<organism evidence="6 7">
    <name type="scientific">Octadecabacter antarcticus 307</name>
    <dbReference type="NCBI Taxonomy" id="391626"/>
    <lineage>
        <taxon>Bacteria</taxon>
        <taxon>Pseudomonadati</taxon>
        <taxon>Pseudomonadota</taxon>
        <taxon>Alphaproteobacteria</taxon>
        <taxon>Rhodobacterales</taxon>
        <taxon>Roseobacteraceae</taxon>
        <taxon>Octadecabacter</taxon>
    </lineage>
</organism>
<dbReference type="AlphaFoldDB" id="M9R7C8"/>
<comment type="subcellular location">
    <subcellularLocation>
        <location evidence="1">Bacterial flagellum</location>
    </subcellularLocation>
    <subcellularLocation>
        <location evidence="2">Secreted</location>
    </subcellularLocation>
</comment>
<keyword evidence="7" id="KW-1185">Reference proteome</keyword>
<dbReference type="KEGG" id="oat:OAN307_c29890"/>
<keyword evidence="6" id="KW-0282">Flagellum</keyword>
<keyword evidence="4" id="KW-0975">Bacterial flagellum</keyword>
<dbReference type="Gene3D" id="3.30.70.2120">
    <property type="match status" value="1"/>
</dbReference>
<evidence type="ECO:0000313" key="6">
    <source>
        <dbReference type="EMBL" id="AGI68539.1"/>
    </source>
</evidence>
<sequence length="420" mass="45020">MSISTKLLSDQMVSRFSQISEEIQLRQIKISTGREITEAAEKPFEAIKLSALEEGLTQLEGFGKNVGTAQSRLSMGDTVLTSVDDILAQLRERAVAANSDTFSTTDMEAFRVEVSQLREALVGLANTQTSNGQALFGGYATDIVPFSEDANGRMQYRGDGGEHTLAVSETMRLPTSVNGGSTFMNVQTDDGIESVFNIVDSFEAALATDDSVHGTLSGSADVGLSLSFNGDRTPRDWSLTLEGPDGSVFITALEVVGGSNDRLLEAINERSDETGVAAASVDGRLELTASEGSITLSNLDIGGVTLASRMPQFTITTNDDPNQTMVPRVQLLSAQLEKITKAGQDVAISRTIVGARLQRANDQEASIQTRSVALESDVNELGSVDLEKVITELQTLLVMRDAARQAYSRISQGSLFDFLK</sequence>
<reference evidence="6 7" key="1">
    <citation type="journal article" date="2013" name="PLoS ONE">
        <title>Poles Apart: Arctic and Antarctic Octadecabacter strains Share High Genome Plasticity and a New Type of Xanthorhodopsin.</title>
        <authorList>
            <person name="Vollmers J."/>
            <person name="Voget S."/>
            <person name="Dietrich S."/>
            <person name="Gollnow K."/>
            <person name="Smits M."/>
            <person name="Meyer K."/>
            <person name="Brinkhoff T."/>
            <person name="Simon M."/>
            <person name="Daniel R."/>
        </authorList>
    </citation>
    <scope>NUCLEOTIDE SEQUENCE [LARGE SCALE GENOMIC DNA]</scope>
    <source>
        <strain evidence="6 7">307</strain>
    </source>
</reference>
<comment type="similarity">
    <text evidence="3">Belongs to the bacterial flagellin family.</text>
</comment>
<dbReference type="GO" id="GO:0005576">
    <property type="term" value="C:extracellular region"/>
    <property type="evidence" value="ECO:0007669"/>
    <property type="project" value="UniProtKB-SubCell"/>
</dbReference>
<evidence type="ECO:0000256" key="3">
    <source>
        <dbReference type="ARBA" id="ARBA00005709"/>
    </source>
</evidence>
<dbReference type="RefSeq" id="WP_015500528.1">
    <property type="nucleotide sequence ID" value="NC_020911.1"/>
</dbReference>